<dbReference type="InterPro" id="IPR011009">
    <property type="entry name" value="Kinase-like_dom_sf"/>
</dbReference>
<feature type="region of interest" description="Disordered" evidence="6">
    <location>
        <begin position="346"/>
        <end position="386"/>
    </location>
</feature>
<dbReference type="GO" id="GO:0005524">
    <property type="term" value="F:ATP binding"/>
    <property type="evidence" value="ECO:0007669"/>
    <property type="project" value="UniProtKB-KW"/>
</dbReference>
<keyword evidence="2" id="KW-0808">Transferase</keyword>
<reference evidence="8 9" key="1">
    <citation type="submission" date="2024-03" db="EMBL/GenBank/DDBJ databases">
        <title>The genome assembly and annotation of the cricket Gryllus longicercus Weissman &amp; Gray.</title>
        <authorList>
            <person name="Szrajer S."/>
            <person name="Gray D."/>
            <person name="Ylla G."/>
        </authorList>
    </citation>
    <scope>NUCLEOTIDE SEQUENCE [LARGE SCALE GENOMIC DNA]</scope>
    <source>
        <strain evidence="8">DAG 2021-001</strain>
        <tissue evidence="8">Whole body minus gut</tissue>
    </source>
</reference>
<dbReference type="EMBL" id="JAZDUA010000011">
    <property type="protein sequence ID" value="KAK7873639.1"/>
    <property type="molecule type" value="Genomic_DNA"/>
</dbReference>
<dbReference type="PROSITE" id="PS00108">
    <property type="entry name" value="PROTEIN_KINASE_ST"/>
    <property type="match status" value="1"/>
</dbReference>
<dbReference type="PANTHER" id="PTHR24342:SF12">
    <property type="entry name" value="DEATH-ASSOCIATED PROTEIN KINASE RELATED"/>
    <property type="match status" value="1"/>
</dbReference>
<evidence type="ECO:0000313" key="9">
    <source>
        <dbReference type="Proteomes" id="UP001378592"/>
    </source>
</evidence>
<keyword evidence="3" id="KW-0547">Nucleotide-binding</keyword>
<dbReference type="GO" id="GO:0004674">
    <property type="term" value="F:protein serine/threonine kinase activity"/>
    <property type="evidence" value="ECO:0007669"/>
    <property type="project" value="UniProtKB-KW"/>
</dbReference>
<evidence type="ECO:0000256" key="6">
    <source>
        <dbReference type="SAM" id="MobiDB-lite"/>
    </source>
</evidence>
<dbReference type="GO" id="GO:0005634">
    <property type="term" value="C:nucleus"/>
    <property type="evidence" value="ECO:0007669"/>
    <property type="project" value="TreeGrafter"/>
</dbReference>
<dbReference type="Gene3D" id="1.10.510.10">
    <property type="entry name" value="Transferase(Phosphotransferase) domain 1"/>
    <property type="match status" value="1"/>
</dbReference>
<sequence length="996" mass="108652">MPAAAGADADDDGVRPAGAGFLQLTEQQQQQLISAQPLDQLYDVEAEPFARGKYAAVRRCRARGSAPGAPWRFAAKFLRKWRRAADRDLRPEILHEVAILHACRRSARVVRLFGVFESDHEMVLLLELCEGGELQTLLDRDIVPDEGQVRLLMRQILLGLRDLHQLNVAHLDIKPQNLVLTGEFPHGDVKLCDLGISRYVGEGADVRDMLGTPDYVAPEVLNYEPISLATDMWSVGVLVYVLLTGCSPFGGDTKQETFCNISQCNLDFPEDLFEDVTEEAKDLMRKLMVKEPSKRLTVEQSLRHPWFSTTQVPTPLGAMREASTELSSKNSFREAECKSPVVSMKLEKSSPALSKKMDRPSPTMMRKPGKEIPELPCKNNDMPPSLPKRTVPVTCDVGSRSQALIEVNKSIVTTTTTTTVSEINTSKELLEGTESNMQDRSNGGMRSFRKNTFKKNMGSILERVTSCEDFKNNNGFNLTNGITNKNKSNDTNSTTGISNNSAIESNTHVTSNSIITSNISTDTISSNTSTSSNNTIHNNNTSTITTSTVTTTSSYSTSASNSINDNKNNNYNHEKVTHVSSISFNTRGNMTSSCSTSNGSTSNISHSSSTYSNNLCTSVTQPKTGSIAANRALYESNRLSVRFSSSSKKVPAPETPAANSNASIASLTMSRPNRATAMQTMPLGGVREYRLKFEFTSSSPSTTTTTTTTTTAVRHSCTSTASRSTTATTTMTMSTAPSLPVAASVSVTPSTHPSSYIAGSQKNEDKDCVYRFRKCFIVDDAETENGNSLVSDGTNESETSSGYYDNSSCCSSSDSVSDVSETSTDSAGDRLSTASMDSLDSCYGKEKRHYSSTLTAFSLKNIYNKRVNSLKTETTKTKTHQSPAFHRAVSTFNHISENSNKGFSQPEDVEQEKIFAAARRQAAKASHTTVINKAARASFVPTAPASPVVRKECALNITKERNGKEVVLQEVKAGKCSRFSEVKIESVQSRIKKFQS</sequence>
<accession>A0AAN9WQL7</accession>
<evidence type="ECO:0000256" key="1">
    <source>
        <dbReference type="ARBA" id="ARBA00022527"/>
    </source>
</evidence>
<dbReference type="SMART" id="SM00220">
    <property type="entry name" value="S_TKc"/>
    <property type="match status" value="1"/>
</dbReference>
<keyword evidence="1" id="KW-0723">Serine/threonine-protein kinase</keyword>
<keyword evidence="9" id="KW-1185">Reference proteome</keyword>
<name>A0AAN9WQL7_9ORTH</name>
<proteinExistence type="predicted"/>
<keyword evidence="4" id="KW-0418">Kinase</keyword>
<evidence type="ECO:0000256" key="3">
    <source>
        <dbReference type="ARBA" id="ARBA00022741"/>
    </source>
</evidence>
<feature type="compositionally biased region" description="Polar residues" evidence="6">
    <location>
        <begin position="786"/>
        <end position="799"/>
    </location>
</feature>
<comment type="caution">
    <text evidence="8">The sequence shown here is derived from an EMBL/GenBank/DDBJ whole genome shotgun (WGS) entry which is preliminary data.</text>
</comment>
<dbReference type="SUPFAM" id="SSF56112">
    <property type="entry name" value="Protein kinase-like (PK-like)"/>
    <property type="match status" value="1"/>
</dbReference>
<feature type="region of interest" description="Disordered" evidence="6">
    <location>
        <begin position="524"/>
        <end position="546"/>
    </location>
</feature>
<dbReference type="Gene3D" id="3.30.200.20">
    <property type="entry name" value="Phosphorylase Kinase, domain 1"/>
    <property type="match status" value="1"/>
</dbReference>
<dbReference type="GO" id="GO:0043065">
    <property type="term" value="P:positive regulation of apoptotic process"/>
    <property type="evidence" value="ECO:0007669"/>
    <property type="project" value="TreeGrafter"/>
</dbReference>
<evidence type="ECO:0000256" key="5">
    <source>
        <dbReference type="ARBA" id="ARBA00022840"/>
    </source>
</evidence>
<dbReference type="InterPro" id="IPR000719">
    <property type="entry name" value="Prot_kinase_dom"/>
</dbReference>
<protein>
    <recommendedName>
        <fullName evidence="7">Protein kinase domain-containing protein</fullName>
    </recommendedName>
</protein>
<evidence type="ECO:0000259" key="7">
    <source>
        <dbReference type="PROSITE" id="PS50011"/>
    </source>
</evidence>
<evidence type="ECO:0000256" key="4">
    <source>
        <dbReference type="ARBA" id="ARBA00022777"/>
    </source>
</evidence>
<evidence type="ECO:0000313" key="8">
    <source>
        <dbReference type="EMBL" id="KAK7873639.1"/>
    </source>
</evidence>
<keyword evidence="5" id="KW-0067">ATP-binding</keyword>
<dbReference type="PANTHER" id="PTHR24342">
    <property type="entry name" value="SERINE/THREONINE-PROTEIN KINASE 17"/>
    <property type="match status" value="1"/>
</dbReference>
<evidence type="ECO:0000256" key="2">
    <source>
        <dbReference type="ARBA" id="ARBA00022679"/>
    </source>
</evidence>
<dbReference type="GO" id="GO:0035556">
    <property type="term" value="P:intracellular signal transduction"/>
    <property type="evidence" value="ECO:0007669"/>
    <property type="project" value="TreeGrafter"/>
</dbReference>
<gene>
    <name evidence="8" type="ORF">R5R35_009327</name>
</gene>
<dbReference type="Proteomes" id="UP001378592">
    <property type="component" value="Unassembled WGS sequence"/>
</dbReference>
<dbReference type="Pfam" id="PF00069">
    <property type="entry name" value="Pkinase"/>
    <property type="match status" value="1"/>
</dbReference>
<feature type="region of interest" description="Disordered" evidence="6">
    <location>
        <begin position="786"/>
        <end position="809"/>
    </location>
</feature>
<dbReference type="InterPro" id="IPR008271">
    <property type="entry name" value="Ser/Thr_kinase_AS"/>
</dbReference>
<organism evidence="8 9">
    <name type="scientific">Gryllus longicercus</name>
    <dbReference type="NCBI Taxonomy" id="2509291"/>
    <lineage>
        <taxon>Eukaryota</taxon>
        <taxon>Metazoa</taxon>
        <taxon>Ecdysozoa</taxon>
        <taxon>Arthropoda</taxon>
        <taxon>Hexapoda</taxon>
        <taxon>Insecta</taxon>
        <taxon>Pterygota</taxon>
        <taxon>Neoptera</taxon>
        <taxon>Polyneoptera</taxon>
        <taxon>Orthoptera</taxon>
        <taxon>Ensifera</taxon>
        <taxon>Gryllidea</taxon>
        <taxon>Grylloidea</taxon>
        <taxon>Gryllidae</taxon>
        <taxon>Gryllinae</taxon>
        <taxon>Gryllus</taxon>
    </lineage>
</organism>
<feature type="compositionally biased region" description="Low complexity" evidence="6">
    <location>
        <begin position="800"/>
        <end position="809"/>
    </location>
</feature>
<dbReference type="AlphaFoldDB" id="A0AAN9WQL7"/>
<feature type="domain" description="Protein kinase" evidence="7">
    <location>
        <begin position="43"/>
        <end position="307"/>
    </location>
</feature>
<dbReference type="PROSITE" id="PS50011">
    <property type="entry name" value="PROTEIN_KINASE_DOM"/>
    <property type="match status" value="1"/>
</dbReference>